<accession>A0A7W5P6F8</accession>
<dbReference type="Proteomes" id="UP000565572">
    <property type="component" value="Unassembled WGS sequence"/>
</dbReference>
<keyword evidence="4" id="KW-1185">Reference proteome</keyword>
<feature type="compositionally biased region" description="Low complexity" evidence="1">
    <location>
        <begin position="94"/>
        <end position="104"/>
    </location>
</feature>
<evidence type="ECO:0000256" key="1">
    <source>
        <dbReference type="SAM" id="MobiDB-lite"/>
    </source>
</evidence>
<organism evidence="3 4">
    <name type="scientific">Microlunatus antarcticus</name>
    <dbReference type="NCBI Taxonomy" id="53388"/>
    <lineage>
        <taxon>Bacteria</taxon>
        <taxon>Bacillati</taxon>
        <taxon>Actinomycetota</taxon>
        <taxon>Actinomycetes</taxon>
        <taxon>Propionibacteriales</taxon>
        <taxon>Propionibacteriaceae</taxon>
        <taxon>Microlunatus</taxon>
    </lineage>
</organism>
<dbReference type="InterPro" id="IPR001387">
    <property type="entry name" value="Cro/C1-type_HTH"/>
</dbReference>
<dbReference type="Pfam" id="PF13443">
    <property type="entry name" value="HTH_26"/>
    <property type="match status" value="1"/>
</dbReference>
<proteinExistence type="predicted"/>
<reference evidence="3 4" key="1">
    <citation type="submission" date="2020-08" db="EMBL/GenBank/DDBJ databases">
        <title>Sequencing the genomes of 1000 actinobacteria strains.</title>
        <authorList>
            <person name="Klenk H.-P."/>
        </authorList>
    </citation>
    <scope>NUCLEOTIDE SEQUENCE [LARGE SCALE GENOMIC DNA]</scope>
    <source>
        <strain evidence="3 4">DSM 11053</strain>
    </source>
</reference>
<name>A0A7W5P6F8_9ACTN</name>
<feature type="region of interest" description="Disordered" evidence="1">
    <location>
        <begin position="73"/>
        <end position="118"/>
    </location>
</feature>
<dbReference type="RefSeq" id="WP_332836707.1">
    <property type="nucleotide sequence ID" value="NZ_JACHZG010000001.1"/>
</dbReference>
<evidence type="ECO:0000259" key="2">
    <source>
        <dbReference type="Pfam" id="PF13443"/>
    </source>
</evidence>
<evidence type="ECO:0000313" key="4">
    <source>
        <dbReference type="Proteomes" id="UP000565572"/>
    </source>
</evidence>
<evidence type="ECO:0000313" key="3">
    <source>
        <dbReference type="EMBL" id="MBB3326465.1"/>
    </source>
</evidence>
<protein>
    <submittedName>
        <fullName evidence="3">DNA-binding Xre family transcriptional regulator</fullName>
    </submittedName>
</protein>
<sequence length="118" mass="12841">MIRREVGYTWRLRQVMAAHGLFSTTDLAPLLVERGVELSAAQVYRLVTAPPERLNMQVLAAVCDALGCTPNDLIEPTADDTTLTAPRRRRGQAAEDPAAAADEAPPQRPTRVRVVPPA</sequence>
<dbReference type="AlphaFoldDB" id="A0A7W5P6F8"/>
<gene>
    <name evidence="3" type="ORF">FHX39_001409</name>
</gene>
<comment type="caution">
    <text evidence="3">The sequence shown here is derived from an EMBL/GenBank/DDBJ whole genome shotgun (WGS) entry which is preliminary data.</text>
</comment>
<feature type="domain" description="HTH cro/C1-type" evidence="2">
    <location>
        <begin position="11"/>
        <end position="79"/>
    </location>
</feature>
<keyword evidence="3" id="KW-0238">DNA-binding</keyword>
<dbReference type="GO" id="GO:0003677">
    <property type="term" value="F:DNA binding"/>
    <property type="evidence" value="ECO:0007669"/>
    <property type="project" value="UniProtKB-KW"/>
</dbReference>
<dbReference type="EMBL" id="JACHZG010000001">
    <property type="protein sequence ID" value="MBB3326465.1"/>
    <property type="molecule type" value="Genomic_DNA"/>
</dbReference>